<proteinExistence type="inferred from homology"/>
<evidence type="ECO:0000313" key="9">
    <source>
        <dbReference type="Proteomes" id="UP000321926"/>
    </source>
</evidence>
<comment type="subcellular location">
    <subcellularLocation>
        <location evidence="1">Cell outer membrane</location>
    </subcellularLocation>
</comment>
<evidence type="ECO:0000259" key="6">
    <source>
        <dbReference type="Pfam" id="PF07980"/>
    </source>
</evidence>
<dbReference type="SUPFAM" id="SSF48452">
    <property type="entry name" value="TPR-like"/>
    <property type="match status" value="1"/>
</dbReference>
<reference evidence="8 9" key="1">
    <citation type="submission" date="2019-08" db="EMBL/GenBank/DDBJ databases">
        <authorList>
            <person name="Shi S."/>
        </authorList>
    </citation>
    <scope>NUCLEOTIDE SEQUENCE [LARGE SCALE GENOMIC DNA]</scope>
    <source>
        <strain evidence="8 9">GY10130</strain>
    </source>
</reference>
<dbReference type="Gene3D" id="1.25.40.390">
    <property type="match status" value="1"/>
</dbReference>
<dbReference type="Proteomes" id="UP000321926">
    <property type="component" value="Unassembled WGS sequence"/>
</dbReference>
<comment type="similarity">
    <text evidence="2">Belongs to the SusD family.</text>
</comment>
<comment type="caution">
    <text evidence="8">The sequence shown here is derived from an EMBL/GenBank/DDBJ whole genome shotgun (WGS) entry which is preliminary data.</text>
</comment>
<dbReference type="PROSITE" id="PS51257">
    <property type="entry name" value="PROKAR_LIPOPROTEIN"/>
    <property type="match status" value="1"/>
</dbReference>
<feature type="domain" description="SusD-like N-terminal" evidence="7">
    <location>
        <begin position="97"/>
        <end position="235"/>
    </location>
</feature>
<evidence type="ECO:0000313" key="8">
    <source>
        <dbReference type="EMBL" id="TXK45761.1"/>
    </source>
</evidence>
<keyword evidence="9" id="KW-1185">Reference proteome</keyword>
<accession>A0A5C8K7I1</accession>
<keyword evidence="4" id="KW-0472">Membrane</keyword>
<evidence type="ECO:0000256" key="5">
    <source>
        <dbReference type="ARBA" id="ARBA00023237"/>
    </source>
</evidence>
<protein>
    <submittedName>
        <fullName evidence="8">RagB/SusD family nutrient uptake outer membrane protein</fullName>
    </submittedName>
</protein>
<gene>
    <name evidence="8" type="ORF">FVR03_12140</name>
</gene>
<evidence type="ECO:0000256" key="1">
    <source>
        <dbReference type="ARBA" id="ARBA00004442"/>
    </source>
</evidence>
<dbReference type="Pfam" id="PF07980">
    <property type="entry name" value="SusD_RagB"/>
    <property type="match status" value="1"/>
</dbReference>
<dbReference type="InterPro" id="IPR011990">
    <property type="entry name" value="TPR-like_helical_dom_sf"/>
</dbReference>
<evidence type="ECO:0000256" key="2">
    <source>
        <dbReference type="ARBA" id="ARBA00006275"/>
    </source>
</evidence>
<dbReference type="CDD" id="cd08977">
    <property type="entry name" value="SusD"/>
    <property type="match status" value="1"/>
</dbReference>
<dbReference type="AlphaFoldDB" id="A0A5C8K7I1"/>
<dbReference type="EMBL" id="VRTY01000041">
    <property type="protein sequence ID" value="TXK45761.1"/>
    <property type="molecule type" value="Genomic_DNA"/>
</dbReference>
<dbReference type="GO" id="GO:0009279">
    <property type="term" value="C:cell outer membrane"/>
    <property type="evidence" value="ECO:0007669"/>
    <property type="project" value="UniProtKB-SubCell"/>
</dbReference>
<dbReference type="InterPro" id="IPR033985">
    <property type="entry name" value="SusD-like_N"/>
</dbReference>
<evidence type="ECO:0000256" key="4">
    <source>
        <dbReference type="ARBA" id="ARBA00023136"/>
    </source>
</evidence>
<evidence type="ECO:0000259" key="7">
    <source>
        <dbReference type="Pfam" id="PF14322"/>
    </source>
</evidence>
<dbReference type="InterPro" id="IPR012944">
    <property type="entry name" value="SusD_RagB_dom"/>
</dbReference>
<organism evidence="8 9">
    <name type="scientific">Pontibacter qinzhouensis</name>
    <dbReference type="NCBI Taxonomy" id="2603253"/>
    <lineage>
        <taxon>Bacteria</taxon>
        <taxon>Pseudomonadati</taxon>
        <taxon>Bacteroidota</taxon>
        <taxon>Cytophagia</taxon>
        <taxon>Cytophagales</taxon>
        <taxon>Hymenobacteraceae</taxon>
        <taxon>Pontibacter</taxon>
    </lineage>
</organism>
<feature type="domain" description="RagB/SusD" evidence="6">
    <location>
        <begin position="350"/>
        <end position="425"/>
    </location>
</feature>
<evidence type="ECO:0000256" key="3">
    <source>
        <dbReference type="ARBA" id="ARBA00022729"/>
    </source>
</evidence>
<dbReference type="RefSeq" id="WP_147922016.1">
    <property type="nucleotide sequence ID" value="NZ_VRTY01000041.1"/>
</dbReference>
<name>A0A5C8K7I1_9BACT</name>
<dbReference type="Pfam" id="PF14322">
    <property type="entry name" value="SusD-like_3"/>
    <property type="match status" value="1"/>
</dbReference>
<keyword evidence="3" id="KW-0732">Signal</keyword>
<keyword evidence="5" id="KW-0998">Cell outer membrane</keyword>
<sequence length="453" mass="49593">MKDIFNISKKVSVLALGSLIAFSACDKQLEILPQQSIGADVALSTPQGVQTALIGAYERMQGGQLYGTNINLASELLAASGDLTWTGTFLGYRQLFGKNADDTNTEAERTWVRAYQAINMVNNIIENVDVVQVEADRNRILGEALFIRGILYFELVRFYGLPWQAGNPANNPAVPLVLTPTTSITEASLVSRASVAAVYEQVFEDLNQAKSLLPEANGTRATTYTASAFLARVYLQQGGTANWASAATEADRVIASERFTLTPTYIDAFNNSANVPEYIFAIQQNNQSNAGTANDGLTTFYANDNGVGRGDVTINAAFLNNYEAADERRDAFYADGRGILRNGKFRDHYANIAVVRLPEMHLIRAEVNFRNGTTVGTTPLADINAVRSRAKASQLNNVTLEQILQERKRELAFEGFALHDAKRLQQSVGQLPYDSPNLVLPIPLREKNANPNL</sequence>
<dbReference type="OrthoDB" id="9792139at2"/>